<sequence>MEYSCEPRPGLSGRATGNSGASKWNGAGVMSAEVPGPGQSPKPKHNVDRGPLRQVESVRVHSEKELLKEIEKAAAMLVPETDWSVRMNVLQRVQGLVVGGALDFEAFPGMLRQLKDAIASQLHDRRSAIVRQTCQLLNFLAKELRFAFEPMAEFFIPVSPAFALQAVPFHVFELFS</sequence>
<keyword evidence="4" id="KW-1185">Reference proteome</keyword>
<proteinExistence type="predicted"/>
<dbReference type="InterPro" id="IPR011989">
    <property type="entry name" value="ARM-like"/>
</dbReference>
<evidence type="ECO:0000313" key="4">
    <source>
        <dbReference type="Proteomes" id="UP000265515"/>
    </source>
</evidence>
<name>A0A388LEJ0_CHABU</name>
<dbReference type="Proteomes" id="UP000265515">
    <property type="component" value="Unassembled WGS sequence"/>
</dbReference>
<dbReference type="EMBL" id="BFEA01000354">
    <property type="protein sequence ID" value="GBG80718.1"/>
    <property type="molecule type" value="Genomic_DNA"/>
</dbReference>
<dbReference type="GO" id="GO:0005881">
    <property type="term" value="C:cytoplasmic microtubule"/>
    <property type="evidence" value="ECO:0007669"/>
    <property type="project" value="TreeGrafter"/>
</dbReference>
<dbReference type="GO" id="GO:0000226">
    <property type="term" value="P:microtubule cytoskeleton organization"/>
    <property type="evidence" value="ECO:0007669"/>
    <property type="project" value="TreeGrafter"/>
</dbReference>
<dbReference type="InterPro" id="IPR024395">
    <property type="entry name" value="CLASP_N_dom"/>
</dbReference>
<dbReference type="OrthoDB" id="46159at2759"/>
<dbReference type="PANTHER" id="PTHR21567:SF9">
    <property type="entry name" value="CLIP-ASSOCIATING PROTEIN"/>
    <property type="match status" value="1"/>
</dbReference>
<evidence type="ECO:0000313" key="3">
    <source>
        <dbReference type="EMBL" id="GBG80718.1"/>
    </source>
</evidence>
<dbReference type="PANTHER" id="PTHR21567">
    <property type="entry name" value="CLASP"/>
    <property type="match status" value="1"/>
</dbReference>
<organism evidence="3 4">
    <name type="scientific">Chara braunii</name>
    <name type="common">Braun's stonewort</name>
    <dbReference type="NCBI Taxonomy" id="69332"/>
    <lineage>
        <taxon>Eukaryota</taxon>
        <taxon>Viridiplantae</taxon>
        <taxon>Streptophyta</taxon>
        <taxon>Charophyceae</taxon>
        <taxon>Charales</taxon>
        <taxon>Characeae</taxon>
        <taxon>Chara</taxon>
    </lineage>
</organism>
<dbReference type="Gramene" id="GBG80718">
    <property type="protein sequence ID" value="GBG80718"/>
    <property type="gene ID" value="CBR_g31174"/>
</dbReference>
<evidence type="ECO:0000259" key="2">
    <source>
        <dbReference type="Pfam" id="PF12348"/>
    </source>
</evidence>
<feature type="domain" description="CLASP N-terminal" evidence="2">
    <location>
        <begin position="68"/>
        <end position="158"/>
    </location>
</feature>
<dbReference type="Gene3D" id="1.25.10.10">
    <property type="entry name" value="Leucine-rich Repeat Variant"/>
    <property type="match status" value="1"/>
</dbReference>
<feature type="region of interest" description="Disordered" evidence="1">
    <location>
        <begin position="1"/>
        <end position="53"/>
    </location>
</feature>
<accession>A0A388LEJ0</accession>
<comment type="caution">
    <text evidence="3">The sequence shown here is derived from an EMBL/GenBank/DDBJ whole genome shotgun (WGS) entry which is preliminary data.</text>
</comment>
<dbReference type="GO" id="GO:0008017">
    <property type="term" value="F:microtubule binding"/>
    <property type="evidence" value="ECO:0007669"/>
    <property type="project" value="TreeGrafter"/>
</dbReference>
<reference evidence="3 4" key="1">
    <citation type="journal article" date="2018" name="Cell">
        <title>The Chara Genome: Secondary Complexity and Implications for Plant Terrestrialization.</title>
        <authorList>
            <person name="Nishiyama T."/>
            <person name="Sakayama H."/>
            <person name="Vries J.D."/>
            <person name="Buschmann H."/>
            <person name="Saint-Marcoux D."/>
            <person name="Ullrich K.K."/>
            <person name="Haas F.B."/>
            <person name="Vanderstraeten L."/>
            <person name="Becker D."/>
            <person name="Lang D."/>
            <person name="Vosolsobe S."/>
            <person name="Rombauts S."/>
            <person name="Wilhelmsson P.K.I."/>
            <person name="Janitza P."/>
            <person name="Kern R."/>
            <person name="Heyl A."/>
            <person name="Rumpler F."/>
            <person name="Villalobos L.I.A.C."/>
            <person name="Clay J.M."/>
            <person name="Skokan R."/>
            <person name="Toyoda A."/>
            <person name="Suzuki Y."/>
            <person name="Kagoshima H."/>
            <person name="Schijlen E."/>
            <person name="Tajeshwar N."/>
            <person name="Catarino B."/>
            <person name="Hetherington A.J."/>
            <person name="Saltykova A."/>
            <person name="Bonnot C."/>
            <person name="Breuninger H."/>
            <person name="Symeonidi A."/>
            <person name="Radhakrishnan G.V."/>
            <person name="Van Nieuwerburgh F."/>
            <person name="Deforce D."/>
            <person name="Chang C."/>
            <person name="Karol K.G."/>
            <person name="Hedrich R."/>
            <person name="Ulvskov P."/>
            <person name="Glockner G."/>
            <person name="Delwiche C.F."/>
            <person name="Petrasek J."/>
            <person name="Van de Peer Y."/>
            <person name="Friml J."/>
            <person name="Beilby M."/>
            <person name="Dolan L."/>
            <person name="Kohara Y."/>
            <person name="Sugano S."/>
            <person name="Fujiyama A."/>
            <person name="Delaux P.-M."/>
            <person name="Quint M."/>
            <person name="TheiBen G."/>
            <person name="Hagemann M."/>
            <person name="Harholt J."/>
            <person name="Dunand C."/>
            <person name="Zachgo S."/>
            <person name="Langdale J."/>
            <person name="Maumus F."/>
            <person name="Straeten D.V.D."/>
            <person name="Gould S.B."/>
            <person name="Rensing S.A."/>
        </authorList>
    </citation>
    <scope>NUCLEOTIDE SEQUENCE [LARGE SCALE GENOMIC DNA]</scope>
    <source>
        <strain evidence="3 4">S276</strain>
    </source>
</reference>
<dbReference type="AlphaFoldDB" id="A0A388LEJ0"/>
<dbReference type="STRING" id="69332.A0A388LEJ0"/>
<gene>
    <name evidence="3" type="ORF">CBR_g31174</name>
</gene>
<dbReference type="Pfam" id="PF12348">
    <property type="entry name" value="CLASP_N"/>
    <property type="match status" value="1"/>
</dbReference>
<protein>
    <recommendedName>
        <fullName evidence="2">CLASP N-terminal domain-containing protein</fullName>
    </recommendedName>
</protein>
<evidence type="ECO:0000256" key="1">
    <source>
        <dbReference type="SAM" id="MobiDB-lite"/>
    </source>
</evidence>